<comment type="subcellular location">
    <subcellularLocation>
        <location evidence="1">Cytoplasm</location>
    </subcellularLocation>
</comment>
<feature type="compositionally biased region" description="Basic and acidic residues" evidence="12">
    <location>
        <begin position="639"/>
        <end position="668"/>
    </location>
</feature>
<dbReference type="GO" id="GO:0005737">
    <property type="term" value="C:cytoplasm"/>
    <property type="evidence" value="ECO:0007669"/>
    <property type="project" value="UniProtKB-SubCell"/>
</dbReference>
<dbReference type="OrthoDB" id="2018507at2759"/>
<dbReference type="PANTHER" id="PTHR22967:SF57">
    <property type="entry name" value="AUXILIN, ISOFORM A-RELATED"/>
    <property type="match status" value="1"/>
</dbReference>
<dbReference type="SMART" id="SM00220">
    <property type="entry name" value="S_TKc"/>
    <property type="match status" value="1"/>
</dbReference>
<reference evidence="14 15" key="1">
    <citation type="journal article" date="2018" name="IMA Fungus">
        <title>IMA Genome-F 10: Nine draft genome sequences of Claviceps purpurea s.lat., including C. arundinis, C. humidiphila, and C. cf. spartinae, pseudomolecules for the pitch canker pathogen Fusarium circinatum, draft genome of Davidsoniella eucalypti, Grosmannia galeiformis, Quambalaria eucalypti, and Teratosphaeria destructans.</title>
        <authorList>
            <person name="Wingfield B.D."/>
            <person name="Liu M."/>
            <person name="Nguyen H.D."/>
            <person name="Lane F.A."/>
            <person name="Morgan S.W."/>
            <person name="De Vos L."/>
            <person name="Wilken P.M."/>
            <person name="Duong T.A."/>
            <person name="Aylward J."/>
            <person name="Coetzee M.P."/>
            <person name="Dadej K."/>
            <person name="De Beer Z.W."/>
            <person name="Findlay W."/>
            <person name="Havenga M."/>
            <person name="Kolarik M."/>
            <person name="Menzies J.G."/>
            <person name="Naidoo K."/>
            <person name="Pochopski O."/>
            <person name="Shoukouhi P."/>
            <person name="Santana Q.C."/>
            <person name="Seifert K.A."/>
            <person name="Soal N."/>
            <person name="Steenkamp E.T."/>
            <person name="Tatham C.T."/>
            <person name="van der Nest M.A."/>
            <person name="Wingfield M.J."/>
        </authorList>
    </citation>
    <scope>NUCLEOTIDE SEQUENCE [LARGE SCALE GENOMIC DNA]</scope>
    <source>
        <strain evidence="14">CMW44962</strain>
    </source>
</reference>
<evidence type="ECO:0000256" key="4">
    <source>
        <dbReference type="ARBA" id="ARBA00022527"/>
    </source>
</evidence>
<evidence type="ECO:0000313" key="14">
    <source>
        <dbReference type="EMBL" id="KAH9827468.1"/>
    </source>
</evidence>
<evidence type="ECO:0000313" key="15">
    <source>
        <dbReference type="Proteomes" id="UP001138500"/>
    </source>
</evidence>
<evidence type="ECO:0000259" key="13">
    <source>
        <dbReference type="PROSITE" id="PS50011"/>
    </source>
</evidence>
<dbReference type="AlphaFoldDB" id="A0A9W7W231"/>
<evidence type="ECO:0000256" key="3">
    <source>
        <dbReference type="ARBA" id="ARBA00022490"/>
    </source>
</evidence>
<dbReference type="EMBL" id="RIBY02001879">
    <property type="protein sequence ID" value="KAH9827468.1"/>
    <property type="molecule type" value="Genomic_DNA"/>
</dbReference>
<feature type="domain" description="Protein kinase" evidence="13">
    <location>
        <begin position="44"/>
        <end position="333"/>
    </location>
</feature>
<comment type="caution">
    <text evidence="14">The sequence shown here is derived from an EMBL/GenBank/DDBJ whole genome shotgun (WGS) entry which is preliminary data.</text>
</comment>
<feature type="compositionally biased region" description="Basic and acidic residues" evidence="12">
    <location>
        <begin position="790"/>
        <end position="809"/>
    </location>
</feature>
<dbReference type="PANTHER" id="PTHR22967">
    <property type="entry name" value="SERINE/THREONINE PROTEIN KINASE"/>
    <property type="match status" value="1"/>
</dbReference>
<feature type="region of interest" description="Disordered" evidence="12">
    <location>
        <begin position="1"/>
        <end position="32"/>
    </location>
</feature>
<dbReference type="PROSITE" id="PS00108">
    <property type="entry name" value="PROTEIN_KINASE_ST"/>
    <property type="match status" value="1"/>
</dbReference>
<evidence type="ECO:0000256" key="11">
    <source>
        <dbReference type="ARBA" id="ARBA00048679"/>
    </source>
</evidence>
<keyword evidence="9" id="KW-0067">ATP-binding</keyword>
<feature type="compositionally biased region" description="Polar residues" evidence="12">
    <location>
        <begin position="616"/>
        <end position="637"/>
    </location>
</feature>
<dbReference type="InterPro" id="IPR008271">
    <property type="entry name" value="Ser/Thr_kinase_AS"/>
</dbReference>
<feature type="compositionally biased region" description="Polar residues" evidence="12">
    <location>
        <begin position="461"/>
        <end position="472"/>
    </location>
</feature>
<comment type="catalytic activity">
    <reaction evidence="10">
        <text>L-threonyl-[protein] + ATP = O-phospho-L-threonyl-[protein] + ADP + H(+)</text>
        <dbReference type="Rhea" id="RHEA:46608"/>
        <dbReference type="Rhea" id="RHEA-COMP:11060"/>
        <dbReference type="Rhea" id="RHEA-COMP:11605"/>
        <dbReference type="ChEBI" id="CHEBI:15378"/>
        <dbReference type="ChEBI" id="CHEBI:30013"/>
        <dbReference type="ChEBI" id="CHEBI:30616"/>
        <dbReference type="ChEBI" id="CHEBI:61977"/>
        <dbReference type="ChEBI" id="CHEBI:456216"/>
        <dbReference type="EC" id="2.7.11.1"/>
    </reaction>
</comment>
<evidence type="ECO:0000256" key="6">
    <source>
        <dbReference type="ARBA" id="ARBA00022679"/>
    </source>
</evidence>
<dbReference type="GO" id="GO:0000147">
    <property type="term" value="P:actin cortical patch assembly"/>
    <property type="evidence" value="ECO:0007669"/>
    <property type="project" value="TreeGrafter"/>
</dbReference>
<dbReference type="CDD" id="cd14037">
    <property type="entry name" value="STKc_NAK_like"/>
    <property type="match status" value="1"/>
</dbReference>
<dbReference type="PROSITE" id="PS50011">
    <property type="entry name" value="PROTEIN_KINASE_DOM"/>
    <property type="match status" value="1"/>
</dbReference>
<gene>
    <name evidence="14" type="ORF">Tdes44962_MAKER02915</name>
</gene>
<keyword evidence="7" id="KW-0547">Nucleotide-binding</keyword>
<dbReference type="GO" id="GO:0007015">
    <property type="term" value="P:actin filament organization"/>
    <property type="evidence" value="ECO:0007669"/>
    <property type="project" value="TreeGrafter"/>
</dbReference>
<feature type="region of interest" description="Disordered" evidence="12">
    <location>
        <begin position="731"/>
        <end position="1008"/>
    </location>
</feature>
<feature type="compositionally biased region" description="Basic and acidic residues" evidence="12">
    <location>
        <begin position="731"/>
        <end position="740"/>
    </location>
</feature>
<feature type="compositionally biased region" description="Low complexity" evidence="12">
    <location>
        <begin position="992"/>
        <end position="1008"/>
    </location>
</feature>
<keyword evidence="4" id="KW-0723">Serine/threonine-protein kinase</keyword>
<dbReference type="EC" id="2.7.11.1" evidence="2"/>
<accession>A0A9W7W231</accession>
<keyword evidence="5" id="KW-0597">Phosphoprotein</keyword>
<comment type="catalytic activity">
    <reaction evidence="11">
        <text>L-seryl-[protein] + ATP = O-phospho-L-seryl-[protein] + ADP + H(+)</text>
        <dbReference type="Rhea" id="RHEA:17989"/>
        <dbReference type="Rhea" id="RHEA-COMP:9863"/>
        <dbReference type="Rhea" id="RHEA-COMP:11604"/>
        <dbReference type="ChEBI" id="CHEBI:15378"/>
        <dbReference type="ChEBI" id="CHEBI:29999"/>
        <dbReference type="ChEBI" id="CHEBI:30616"/>
        <dbReference type="ChEBI" id="CHEBI:83421"/>
        <dbReference type="ChEBI" id="CHEBI:456216"/>
        <dbReference type="EC" id="2.7.11.1"/>
    </reaction>
</comment>
<name>A0A9W7W231_9PEZI</name>
<dbReference type="Gene3D" id="1.10.510.10">
    <property type="entry name" value="Transferase(Phosphotransferase) domain 1"/>
    <property type="match status" value="1"/>
</dbReference>
<feature type="compositionally biased region" description="Polar residues" evidence="12">
    <location>
        <begin position="765"/>
        <end position="779"/>
    </location>
</feature>
<dbReference type="GO" id="GO:0005524">
    <property type="term" value="F:ATP binding"/>
    <property type="evidence" value="ECO:0007669"/>
    <property type="project" value="UniProtKB-KW"/>
</dbReference>
<evidence type="ECO:0000256" key="5">
    <source>
        <dbReference type="ARBA" id="ARBA00022553"/>
    </source>
</evidence>
<keyword evidence="3" id="KW-0963">Cytoplasm</keyword>
<protein>
    <recommendedName>
        <fullName evidence="2">non-specific serine/threonine protein kinase</fullName>
        <ecNumber evidence="2">2.7.11.1</ecNumber>
    </recommendedName>
</protein>
<keyword evidence="8 14" id="KW-0418">Kinase</keyword>
<evidence type="ECO:0000256" key="2">
    <source>
        <dbReference type="ARBA" id="ARBA00012513"/>
    </source>
</evidence>
<feature type="compositionally biased region" description="Polar residues" evidence="12">
    <location>
        <begin position="864"/>
        <end position="875"/>
    </location>
</feature>
<evidence type="ECO:0000256" key="9">
    <source>
        <dbReference type="ARBA" id="ARBA00022840"/>
    </source>
</evidence>
<dbReference type="GO" id="GO:0004674">
    <property type="term" value="F:protein serine/threonine kinase activity"/>
    <property type="evidence" value="ECO:0007669"/>
    <property type="project" value="UniProtKB-KW"/>
</dbReference>
<keyword evidence="15" id="KW-1185">Reference proteome</keyword>
<keyword evidence="6" id="KW-0808">Transferase</keyword>
<feature type="compositionally biased region" description="Basic and acidic residues" evidence="12">
    <location>
        <begin position="679"/>
        <end position="701"/>
    </location>
</feature>
<feature type="compositionally biased region" description="Low complexity" evidence="12">
    <location>
        <begin position="583"/>
        <end position="596"/>
    </location>
</feature>
<evidence type="ECO:0000256" key="10">
    <source>
        <dbReference type="ARBA" id="ARBA00047899"/>
    </source>
</evidence>
<organism evidence="14 15">
    <name type="scientific">Teratosphaeria destructans</name>
    <dbReference type="NCBI Taxonomy" id="418781"/>
    <lineage>
        <taxon>Eukaryota</taxon>
        <taxon>Fungi</taxon>
        <taxon>Dikarya</taxon>
        <taxon>Ascomycota</taxon>
        <taxon>Pezizomycotina</taxon>
        <taxon>Dothideomycetes</taxon>
        <taxon>Dothideomycetidae</taxon>
        <taxon>Mycosphaerellales</taxon>
        <taxon>Teratosphaeriaceae</taxon>
        <taxon>Teratosphaeria</taxon>
    </lineage>
</organism>
<feature type="compositionally biased region" description="Low complexity" evidence="12">
    <location>
        <begin position="550"/>
        <end position="565"/>
    </location>
</feature>
<evidence type="ECO:0000256" key="1">
    <source>
        <dbReference type="ARBA" id="ARBA00004496"/>
    </source>
</evidence>
<feature type="compositionally biased region" description="Pro residues" evidence="12">
    <location>
        <begin position="878"/>
        <end position="892"/>
    </location>
</feature>
<dbReference type="InterPro" id="IPR000719">
    <property type="entry name" value="Prot_kinase_dom"/>
</dbReference>
<feature type="compositionally biased region" description="Pro residues" evidence="12">
    <location>
        <begin position="514"/>
        <end position="524"/>
    </location>
</feature>
<proteinExistence type="predicted"/>
<feature type="region of interest" description="Disordered" evidence="12">
    <location>
        <begin position="335"/>
        <end position="713"/>
    </location>
</feature>
<dbReference type="FunFam" id="1.10.510.10:FF:000441">
    <property type="entry name" value="Serine/threonine protein kinase"/>
    <property type="match status" value="1"/>
</dbReference>
<dbReference type="Pfam" id="PF00069">
    <property type="entry name" value="Pkinase"/>
    <property type="match status" value="1"/>
</dbReference>
<reference evidence="14 15" key="2">
    <citation type="journal article" date="2021" name="Curr. Genet.">
        <title>Genetic response to nitrogen starvation in the aggressive Eucalyptus foliar pathogen Teratosphaeria destructans.</title>
        <authorList>
            <person name="Havenga M."/>
            <person name="Wingfield B.D."/>
            <person name="Wingfield M.J."/>
            <person name="Dreyer L.L."/>
            <person name="Roets F."/>
            <person name="Aylward J."/>
        </authorList>
    </citation>
    <scope>NUCLEOTIDE SEQUENCE [LARGE SCALE GENOMIC DNA]</scope>
    <source>
        <strain evidence="14">CMW44962</strain>
    </source>
</reference>
<sequence length="1056" mass="115678">MATTHASALPHRGAPSYARSPAPPSQPAGTFLPGTKVQVGNHRVVIEKYLSEGGFAHVYVVRIPRDGNKHELAVLKRVAVPDRDHLANMRTEVETMKKLKGHTKVVTYMDSHASQLKGGGYEVFLLMEFCAGGGLIDFMNTRLQHRLTEPEILKIFGDVAEGVACMHYLKPPLLHRDLKVENVLISKSGSGTPTYKLCDFGSTAPPRPAAKTAEEGRQIEEDVQKHTTMQYRSPEMIDVWRKQPIDEKADIWALGVLLYKLCYYTTPFEDVGQMAILNASYKYPQYPSFSSRLKKLIAWMLKEKPQDRPNIYQVIKEVCNMRGTEVPIKDIYANRTHSEARRNESLPSQDTPAAPIGLQKAEPQVSVQSIPEIAPMRRGRPQAAPQSGVPAKQNASPARGDPFAALDSKNYNKDSNFQFGMQPSPAPATSPRPASGLHERVTNALADEVFGQTKPKVDVPRSQSTTQMTQRGQVGAQVARAAEKRQEVPQATPTIQHPQPVRSGVTYISTGTNPSPPPAKPPKPQQKLPEVSNRPIWRVPTEQERPPSQPRASEAAQAAASSLQPSLPPTQRPALLDIHRSKSQTATATVGSASSSRPSLEGRNPSELDLGGDSGLNRTRSAQTRQRPSSVYLSSNLDFLRDQESARKRPSLEMRRPSRQASRERDAPFNDAPIVGDMDFLRSSEDADGLQRKVSRKDWGAGHRKRSSLGESISGAKSMFAGKFNDAFKRFEREPGDTKNEQGAASFATPPLEQGDEELVMLSPITGSDATPSRYSDNDSLMGETEELPPDVRRELERQRLSQEEKRVAEAAAQYRARVSTQGTGSMPPPSRASTIQKRVQSLLDEGRQSPVKRTAEGYGQYTDVPTSSEATEMPTQRPEPQPAKAQPPPLAKKPAATESGAMYQYPKLRQQQPTEAPQTSPQPPTQQSETARIVSRPSVPPKSQALRTGQRTGQWPPPQSDIDSTRPAQPKPSGLAALLAKDLEGVPDYPTRGSSMTGSAGSSATPSVSAAIMEPIDTDVEADFSKRYPSLSGIEMVETDIGGGPGERRLRMRDI</sequence>
<dbReference type="Proteomes" id="UP001138500">
    <property type="component" value="Unassembled WGS sequence"/>
</dbReference>
<evidence type="ECO:0000256" key="7">
    <source>
        <dbReference type="ARBA" id="ARBA00022741"/>
    </source>
</evidence>
<evidence type="ECO:0000256" key="12">
    <source>
        <dbReference type="SAM" id="MobiDB-lite"/>
    </source>
</evidence>
<dbReference type="InterPro" id="IPR011009">
    <property type="entry name" value="Kinase-like_dom_sf"/>
</dbReference>
<evidence type="ECO:0000256" key="8">
    <source>
        <dbReference type="ARBA" id="ARBA00022777"/>
    </source>
</evidence>
<dbReference type="SUPFAM" id="SSF56112">
    <property type="entry name" value="Protein kinase-like (PK-like)"/>
    <property type="match status" value="1"/>
</dbReference>
<feature type="compositionally biased region" description="Low complexity" evidence="12">
    <location>
        <begin position="911"/>
        <end position="932"/>
    </location>
</feature>